<keyword evidence="7" id="KW-0175">Coiled coil</keyword>
<comment type="subcellular location">
    <subcellularLocation>
        <location evidence="1">Membrane</location>
        <topology evidence="1">Multi-pass membrane protein</topology>
    </subcellularLocation>
</comment>
<name>A0A978W1C0_ZIZJJ</name>
<feature type="transmembrane region" description="Helical" evidence="6">
    <location>
        <begin position="126"/>
        <end position="148"/>
    </location>
</feature>
<dbReference type="GO" id="GO:0016020">
    <property type="term" value="C:membrane"/>
    <property type="evidence" value="ECO:0007669"/>
    <property type="project" value="UniProtKB-SubCell"/>
</dbReference>
<organism evidence="8 9">
    <name type="scientific">Ziziphus jujuba var. spinosa</name>
    <dbReference type="NCBI Taxonomy" id="714518"/>
    <lineage>
        <taxon>Eukaryota</taxon>
        <taxon>Viridiplantae</taxon>
        <taxon>Streptophyta</taxon>
        <taxon>Embryophyta</taxon>
        <taxon>Tracheophyta</taxon>
        <taxon>Spermatophyta</taxon>
        <taxon>Magnoliopsida</taxon>
        <taxon>eudicotyledons</taxon>
        <taxon>Gunneridae</taxon>
        <taxon>Pentapetalae</taxon>
        <taxon>rosids</taxon>
        <taxon>fabids</taxon>
        <taxon>Rosales</taxon>
        <taxon>Rhamnaceae</taxon>
        <taxon>Paliureae</taxon>
        <taxon>Ziziphus</taxon>
    </lineage>
</organism>
<dbReference type="Pfam" id="PF01554">
    <property type="entry name" value="MatE"/>
    <property type="match status" value="2"/>
</dbReference>
<dbReference type="CDD" id="cd13132">
    <property type="entry name" value="MATE_eukaryotic"/>
    <property type="match status" value="1"/>
</dbReference>
<evidence type="ECO:0000256" key="5">
    <source>
        <dbReference type="ARBA" id="ARBA00023136"/>
    </source>
</evidence>
<feature type="transmembrane region" description="Helical" evidence="6">
    <location>
        <begin position="222"/>
        <end position="248"/>
    </location>
</feature>
<dbReference type="GO" id="GO:1990961">
    <property type="term" value="P:xenobiotic detoxification by transmembrane export across the plasma membrane"/>
    <property type="evidence" value="ECO:0007669"/>
    <property type="project" value="InterPro"/>
</dbReference>
<dbReference type="GO" id="GO:0015297">
    <property type="term" value="F:antiporter activity"/>
    <property type="evidence" value="ECO:0007669"/>
    <property type="project" value="InterPro"/>
</dbReference>
<dbReference type="Proteomes" id="UP000813462">
    <property type="component" value="Unassembled WGS sequence"/>
</dbReference>
<feature type="transmembrane region" description="Helical" evidence="6">
    <location>
        <begin position="160"/>
        <end position="182"/>
    </location>
</feature>
<feature type="transmembrane region" description="Helical" evidence="6">
    <location>
        <begin position="454"/>
        <end position="478"/>
    </location>
</feature>
<evidence type="ECO:0000313" key="8">
    <source>
        <dbReference type="EMBL" id="KAH7545754.1"/>
    </source>
</evidence>
<comment type="caution">
    <text evidence="8">The sequence shown here is derived from an EMBL/GenBank/DDBJ whole genome shotgun (WGS) entry which is preliminary data.</text>
</comment>
<comment type="similarity">
    <text evidence="2 6">Belongs to the multi antimicrobial extrusion (MATE) (TC 2.A.66.1) family.</text>
</comment>
<feature type="transmembrane region" description="Helical" evidence="6">
    <location>
        <begin position="425"/>
        <end position="447"/>
    </location>
</feature>
<feature type="transmembrane region" description="Helical" evidence="6">
    <location>
        <begin position="194"/>
        <end position="216"/>
    </location>
</feature>
<dbReference type="GO" id="GO:0042910">
    <property type="term" value="F:xenobiotic transmembrane transporter activity"/>
    <property type="evidence" value="ECO:0007669"/>
    <property type="project" value="InterPro"/>
</dbReference>
<keyword evidence="4 6" id="KW-1133">Transmembrane helix</keyword>
<dbReference type="EMBL" id="JAEACU010000001">
    <property type="protein sequence ID" value="KAH7545754.1"/>
    <property type="molecule type" value="Genomic_DNA"/>
</dbReference>
<feature type="transmembrane region" description="Helical" evidence="6">
    <location>
        <begin position="484"/>
        <end position="505"/>
    </location>
</feature>
<feature type="transmembrane region" description="Helical" evidence="6">
    <location>
        <begin position="277"/>
        <end position="298"/>
    </location>
</feature>
<accession>A0A978W1C0</accession>
<dbReference type="NCBIfam" id="TIGR00797">
    <property type="entry name" value="matE"/>
    <property type="match status" value="1"/>
</dbReference>
<protein>
    <recommendedName>
        <fullName evidence="6">Protein DETOXIFICATION</fullName>
    </recommendedName>
    <alternativeName>
        <fullName evidence="6">Multidrug and toxic compound extrusion protein</fullName>
    </alternativeName>
</protein>
<evidence type="ECO:0000256" key="2">
    <source>
        <dbReference type="ARBA" id="ARBA00010199"/>
    </source>
</evidence>
<gene>
    <name evidence="8" type="ORF">FEM48_Zijuj01G0127300</name>
</gene>
<sequence length="533" mass="58620">MESSDNDILHHQPSSQTLISSELEIILSDSQLSYFRRLQSATWLELNTLFRLAGPAVVVYLLNNVTSMSTQIFCGHLGNLELAAASLGNNGIQIFAYGLMLGMGSAVETLCGQAYGAKKYDMLGVYLQRSTILLMLTAIPLMIIYIFSKPILLLLGESTAIASSAALFVYGLIPQIFAYAANFPIQKFLQSQSIIFPSAYISAATLLVHVLLTWFTVYKLGWGLLGASLVLSFSWWIIVVAQFVYILITERCKKTWTGFSLLAFSGLWSFFKLSTASAVMLCLETWYYQILVLIAGLLKNAEIALDALSVCVKEVVWSKFGSYSYALQSSASASAGHESISFLTNQPNTPLWFHRHECYYLSYSVRVSNELGAGHPKSAAFSVVVVTFSSFIIAVIFAILVLVFRHQISYIFTSGTVVSDAVSDLSPFLAVSVILNGIQPVLSGVAVGCGWQAFVAYVNVGCYYVIGVPLGSVLGFKFDLGAKGIWSGMIGGTVIQTLILLWFTIRTDWNKEVEKARNRLDTWEENKEPLLND</sequence>
<dbReference type="InterPro" id="IPR045069">
    <property type="entry name" value="MATE_euk"/>
</dbReference>
<evidence type="ECO:0000256" key="1">
    <source>
        <dbReference type="ARBA" id="ARBA00004141"/>
    </source>
</evidence>
<feature type="transmembrane region" description="Helical" evidence="6">
    <location>
        <begin position="255"/>
        <end position="271"/>
    </location>
</feature>
<feature type="coiled-coil region" evidence="7">
    <location>
        <begin position="506"/>
        <end position="533"/>
    </location>
</feature>
<dbReference type="PANTHER" id="PTHR11206">
    <property type="entry name" value="MULTIDRUG RESISTANCE PROTEIN"/>
    <property type="match status" value="1"/>
</dbReference>
<reference evidence="8" key="1">
    <citation type="journal article" date="2021" name="Front. Plant Sci.">
        <title>Chromosome-Scale Genome Assembly for Chinese Sour Jujube and Insights Into Its Genome Evolution and Domestication Signature.</title>
        <authorList>
            <person name="Shen L.-Y."/>
            <person name="Luo H."/>
            <person name="Wang X.-L."/>
            <person name="Wang X.-M."/>
            <person name="Qiu X.-J."/>
            <person name="Liu H."/>
            <person name="Zhou S.-S."/>
            <person name="Jia K.-H."/>
            <person name="Nie S."/>
            <person name="Bao Y.-T."/>
            <person name="Zhang R.-G."/>
            <person name="Yun Q.-Z."/>
            <person name="Chai Y.-H."/>
            <person name="Lu J.-Y."/>
            <person name="Li Y."/>
            <person name="Zhao S.-W."/>
            <person name="Mao J.-F."/>
            <person name="Jia S.-G."/>
            <person name="Mao Y.-M."/>
        </authorList>
    </citation>
    <scope>NUCLEOTIDE SEQUENCE</scope>
    <source>
        <strain evidence="8">AT0</strain>
        <tissue evidence="8">Leaf</tissue>
    </source>
</reference>
<evidence type="ECO:0000313" key="9">
    <source>
        <dbReference type="Proteomes" id="UP000813462"/>
    </source>
</evidence>
<evidence type="ECO:0000256" key="3">
    <source>
        <dbReference type="ARBA" id="ARBA00022692"/>
    </source>
</evidence>
<dbReference type="InterPro" id="IPR002528">
    <property type="entry name" value="MATE_fam"/>
</dbReference>
<dbReference type="AlphaFoldDB" id="A0A978W1C0"/>
<evidence type="ECO:0000256" key="4">
    <source>
        <dbReference type="ARBA" id="ARBA00022989"/>
    </source>
</evidence>
<keyword evidence="3 6" id="KW-0812">Transmembrane</keyword>
<evidence type="ECO:0000256" key="6">
    <source>
        <dbReference type="RuleBase" id="RU004914"/>
    </source>
</evidence>
<evidence type="ECO:0000256" key="7">
    <source>
        <dbReference type="SAM" id="Coils"/>
    </source>
</evidence>
<keyword evidence="5 6" id="KW-0472">Membrane</keyword>
<feature type="transmembrane region" description="Helical" evidence="6">
    <location>
        <begin position="379"/>
        <end position="405"/>
    </location>
</feature>
<proteinExistence type="inferred from homology"/>